<sequence>MARGNRYVLLSHCLLNVNAKVLGYGSYSGAMKSLVLPIIEEGIGIFQLPCAEATFGGLKRWGMTVEQYDTPAYRRHCRWLLEPVMDQVQDDIANGVSVLGVVGIDGSPSCGVHQTCYGYCGGTIGSGDWVDRSTKSVRLDRGQGVFMRILSDMIAERGLSVPMASIFEGKPSRVSWEEIKKELQR</sequence>
<protein>
    <submittedName>
        <fullName evidence="1">Predicted secreted protein</fullName>
    </submittedName>
</protein>
<accession>A0A1X7KW54</accession>
<evidence type="ECO:0000313" key="1">
    <source>
        <dbReference type="EMBL" id="SMG45791.1"/>
    </source>
</evidence>
<dbReference type="Proteomes" id="UP000193355">
    <property type="component" value="Unassembled WGS sequence"/>
</dbReference>
<reference evidence="2" key="1">
    <citation type="submission" date="2017-04" db="EMBL/GenBank/DDBJ databases">
        <authorList>
            <person name="Varghese N."/>
            <person name="Submissions S."/>
        </authorList>
    </citation>
    <scope>NUCLEOTIDE SEQUENCE [LARGE SCALE GENOMIC DNA]</scope>
    <source>
        <strain evidence="2">USBA 82</strain>
    </source>
</reference>
<organism evidence="1 2">
    <name type="scientific">Dethiosulfovibrio salsuginis</name>
    <dbReference type="NCBI Taxonomy" id="561720"/>
    <lineage>
        <taxon>Bacteria</taxon>
        <taxon>Thermotogati</taxon>
        <taxon>Synergistota</taxon>
        <taxon>Synergistia</taxon>
        <taxon>Synergistales</taxon>
        <taxon>Dethiosulfovibrionaceae</taxon>
        <taxon>Dethiosulfovibrio</taxon>
    </lineage>
</organism>
<dbReference type="EMBL" id="FXBB01000038">
    <property type="protein sequence ID" value="SMG45791.1"/>
    <property type="molecule type" value="Genomic_DNA"/>
</dbReference>
<keyword evidence="2" id="KW-1185">Reference proteome</keyword>
<name>A0A1X7KW54_9BACT</name>
<dbReference type="OrthoDB" id="5420310at2"/>
<proteinExistence type="predicted"/>
<dbReference type="STRING" id="561720.SAMN06275492_13818"/>
<dbReference type="NCBIfam" id="NF045597">
    <property type="entry name" value="TudS_rel_CD3072"/>
    <property type="match status" value="1"/>
</dbReference>
<dbReference type="RefSeq" id="WP_085545427.1">
    <property type="nucleotide sequence ID" value="NZ_FXBB01000038.1"/>
</dbReference>
<gene>
    <name evidence="1" type="ORF">SAMN06275492_13818</name>
</gene>
<evidence type="ECO:0000313" key="2">
    <source>
        <dbReference type="Proteomes" id="UP000193355"/>
    </source>
</evidence>
<dbReference type="AlphaFoldDB" id="A0A1X7KW54"/>
<dbReference type="InterPro" id="IPR054648">
    <property type="entry name" value="TudS-rel"/>
</dbReference>